<dbReference type="InterPro" id="IPR007130">
    <property type="entry name" value="DAGAT"/>
</dbReference>
<dbReference type="PANTHER" id="PTHR12317">
    <property type="entry name" value="DIACYLGLYCEROL O-ACYLTRANSFERASE"/>
    <property type="match status" value="1"/>
</dbReference>
<evidence type="ECO:0000256" key="10">
    <source>
        <dbReference type="ARBA" id="ARBA00023315"/>
    </source>
</evidence>
<comment type="subcellular location">
    <subcellularLocation>
        <location evidence="1 11">Endoplasmic reticulum membrane</location>
        <topology evidence="1 11">Multi-pass membrane protein</topology>
    </subcellularLocation>
</comment>
<keyword evidence="4 11" id="KW-0808">Transferase</keyword>
<evidence type="ECO:0000256" key="8">
    <source>
        <dbReference type="ARBA" id="ARBA00023098"/>
    </source>
</evidence>
<evidence type="ECO:0000256" key="7">
    <source>
        <dbReference type="ARBA" id="ARBA00022989"/>
    </source>
</evidence>
<dbReference type="GO" id="GO:0005789">
    <property type="term" value="C:endoplasmic reticulum membrane"/>
    <property type="evidence" value="ECO:0007669"/>
    <property type="project" value="UniProtKB-SubCell"/>
</dbReference>
<evidence type="ECO:0000256" key="9">
    <source>
        <dbReference type="ARBA" id="ARBA00023136"/>
    </source>
</evidence>
<reference evidence="12" key="1">
    <citation type="submission" date="2021-01" db="EMBL/GenBank/DDBJ databases">
        <authorList>
            <person name="Corre E."/>
            <person name="Pelletier E."/>
            <person name="Niang G."/>
            <person name="Scheremetjew M."/>
            <person name="Finn R."/>
            <person name="Kale V."/>
            <person name="Holt S."/>
            <person name="Cochrane G."/>
            <person name="Meng A."/>
            <person name="Brown T."/>
            <person name="Cohen L."/>
        </authorList>
    </citation>
    <scope>NUCLEOTIDE SEQUENCE</scope>
    <source>
        <strain evidence="12">Pop2</strain>
    </source>
</reference>
<accession>A0A6U3RGF7</accession>
<evidence type="ECO:0000256" key="2">
    <source>
        <dbReference type="ARBA" id="ARBA00005420"/>
    </source>
</evidence>
<feature type="transmembrane region" description="Helical" evidence="11">
    <location>
        <begin position="54"/>
        <end position="77"/>
    </location>
</feature>
<keyword evidence="8" id="KW-0443">Lipid metabolism</keyword>
<keyword evidence="6 11" id="KW-0256">Endoplasmic reticulum</keyword>
<dbReference type="EMBL" id="HBGN01016462">
    <property type="protein sequence ID" value="CAD9329110.1"/>
    <property type="molecule type" value="Transcribed_RNA"/>
</dbReference>
<dbReference type="EC" id="2.3.1.-" evidence="11"/>
<name>A0A6U3RGF7_9STRA</name>
<organism evidence="12">
    <name type="scientific">Ditylum brightwellii</name>
    <dbReference type="NCBI Taxonomy" id="49249"/>
    <lineage>
        <taxon>Eukaryota</taxon>
        <taxon>Sar</taxon>
        <taxon>Stramenopiles</taxon>
        <taxon>Ochrophyta</taxon>
        <taxon>Bacillariophyta</taxon>
        <taxon>Mediophyceae</taxon>
        <taxon>Lithodesmiophycidae</taxon>
        <taxon>Lithodesmiales</taxon>
        <taxon>Lithodesmiaceae</taxon>
        <taxon>Ditylum</taxon>
    </lineage>
</organism>
<keyword evidence="7 11" id="KW-1133">Transmembrane helix</keyword>
<evidence type="ECO:0000313" key="12">
    <source>
        <dbReference type="EMBL" id="CAD9329110.1"/>
    </source>
</evidence>
<feature type="transmembrane region" description="Helical" evidence="11">
    <location>
        <begin position="83"/>
        <end position="101"/>
    </location>
</feature>
<gene>
    <name evidence="12" type="ORF">DBRI1063_LOCUS10586</name>
</gene>
<keyword evidence="5 11" id="KW-0812">Transmembrane</keyword>
<evidence type="ECO:0000256" key="5">
    <source>
        <dbReference type="ARBA" id="ARBA00022692"/>
    </source>
</evidence>
<evidence type="ECO:0000256" key="3">
    <source>
        <dbReference type="ARBA" id="ARBA00022516"/>
    </source>
</evidence>
<dbReference type="Pfam" id="PF03982">
    <property type="entry name" value="DAGAT"/>
    <property type="match status" value="1"/>
</dbReference>
<dbReference type="PANTHER" id="PTHR12317:SF63">
    <property type="entry name" value="DIACYLGLYCEROL O-ACYLTRANSFERASE 2"/>
    <property type="match status" value="1"/>
</dbReference>
<keyword evidence="9 11" id="KW-0472">Membrane</keyword>
<evidence type="ECO:0000256" key="1">
    <source>
        <dbReference type="ARBA" id="ARBA00004477"/>
    </source>
</evidence>
<evidence type="ECO:0000256" key="4">
    <source>
        <dbReference type="ARBA" id="ARBA00022679"/>
    </source>
</evidence>
<sequence length="378" mass="42337">MSKNIEVIRLWQLPDDFFSLPREDQWLVMEKITSKANIITKPRQPCHISRSDDALAIMFFLVTLGLPFLVPGLVAAAVYSNSVPHIIGSIILSVFLALHPLPRGDWRRSRLALALIRYFSMEVLVDRDNPRCADMATSAVNDPSFTGKNLPMICLACPHGVFNYGAIIWCCVSSFFVGYEQYTAAASAVQYVPGLRYMDRLICAVDADRKTLKDVLQQKVNNGKLEDPKWGRGGMLGVVPDGILGAFRCKPGVDELVIGKRRGLMRICAEEGVNVLAGWFFGTTDMLTVMQDPFGIMEYVSRKLQAGMLGYYGRWYLPIPRRVAVTLAYHIHPCGEKNSSPSKEEVNKLHDDVYGGLQRSYEEMKKFAGYPDRTLVVS</sequence>
<dbReference type="GO" id="GO:0019432">
    <property type="term" value="P:triglyceride biosynthetic process"/>
    <property type="evidence" value="ECO:0007669"/>
    <property type="project" value="TreeGrafter"/>
</dbReference>
<dbReference type="GO" id="GO:0004144">
    <property type="term" value="F:diacylglycerol O-acyltransferase activity"/>
    <property type="evidence" value="ECO:0007669"/>
    <property type="project" value="TreeGrafter"/>
</dbReference>
<evidence type="ECO:0000256" key="11">
    <source>
        <dbReference type="RuleBase" id="RU367023"/>
    </source>
</evidence>
<keyword evidence="10" id="KW-0012">Acyltransferase</keyword>
<proteinExistence type="inferred from homology"/>
<dbReference type="AlphaFoldDB" id="A0A6U3RGF7"/>
<keyword evidence="3" id="KW-0444">Lipid biosynthesis</keyword>
<evidence type="ECO:0000256" key="6">
    <source>
        <dbReference type="ARBA" id="ARBA00022824"/>
    </source>
</evidence>
<comment type="similarity">
    <text evidence="2 11">Belongs to the diacylglycerol acyltransferase family.</text>
</comment>
<protein>
    <recommendedName>
        <fullName evidence="11">Acyltransferase</fullName>
        <ecNumber evidence="11">2.3.1.-</ecNumber>
    </recommendedName>
</protein>